<protein>
    <submittedName>
        <fullName evidence="1">Uncharacterized protein</fullName>
    </submittedName>
</protein>
<gene>
    <name evidence="1" type="primary">WBGene00205065</name>
</gene>
<reference evidence="1" key="2">
    <citation type="submission" date="2022-06" db="UniProtKB">
        <authorList>
            <consortium name="EnsemblMetazoa"/>
        </authorList>
    </citation>
    <scope>IDENTIFICATION</scope>
    <source>
        <strain evidence="1">PS312</strain>
    </source>
</reference>
<reference evidence="2" key="1">
    <citation type="journal article" date="2008" name="Nat. Genet.">
        <title>The Pristionchus pacificus genome provides a unique perspective on nematode lifestyle and parasitism.</title>
        <authorList>
            <person name="Dieterich C."/>
            <person name="Clifton S.W."/>
            <person name="Schuster L.N."/>
            <person name="Chinwalla A."/>
            <person name="Delehaunty K."/>
            <person name="Dinkelacker I."/>
            <person name="Fulton L."/>
            <person name="Fulton R."/>
            <person name="Godfrey J."/>
            <person name="Minx P."/>
            <person name="Mitreva M."/>
            <person name="Roeseler W."/>
            <person name="Tian H."/>
            <person name="Witte H."/>
            <person name="Yang S.P."/>
            <person name="Wilson R.K."/>
            <person name="Sommer R.J."/>
        </authorList>
    </citation>
    <scope>NUCLEOTIDE SEQUENCE [LARGE SCALE GENOMIC DNA]</scope>
    <source>
        <strain evidence="2">PS312</strain>
    </source>
</reference>
<accession>A0A2A6BMS8</accession>
<organism evidence="1 2">
    <name type="scientific">Pristionchus pacificus</name>
    <name type="common">Parasitic nematode worm</name>
    <dbReference type="NCBI Taxonomy" id="54126"/>
    <lineage>
        <taxon>Eukaryota</taxon>
        <taxon>Metazoa</taxon>
        <taxon>Ecdysozoa</taxon>
        <taxon>Nematoda</taxon>
        <taxon>Chromadorea</taxon>
        <taxon>Rhabditida</taxon>
        <taxon>Rhabditina</taxon>
        <taxon>Diplogasteromorpha</taxon>
        <taxon>Diplogasteroidea</taxon>
        <taxon>Neodiplogasteridae</taxon>
        <taxon>Pristionchus</taxon>
    </lineage>
</organism>
<dbReference type="Proteomes" id="UP000005239">
    <property type="component" value="Unassembled WGS sequence"/>
</dbReference>
<proteinExistence type="predicted"/>
<accession>A0A8R1UL62</accession>
<dbReference type="EnsemblMetazoa" id="PPA32204.1">
    <property type="protein sequence ID" value="PPA32204.1"/>
    <property type="gene ID" value="WBGene00205065"/>
</dbReference>
<evidence type="ECO:0000313" key="2">
    <source>
        <dbReference type="Proteomes" id="UP000005239"/>
    </source>
</evidence>
<keyword evidence="2" id="KW-1185">Reference proteome</keyword>
<name>A0A2A6BMS8_PRIPA</name>
<dbReference type="AlphaFoldDB" id="A0A2A6BMS8"/>
<evidence type="ECO:0000313" key="1">
    <source>
        <dbReference type="EnsemblMetazoa" id="PPA32204.1"/>
    </source>
</evidence>
<sequence length="132" mass="14916">MHSLTPPPILRLLQHLQRLQSWPAAARAATAARQEGRRRHRIYGPAMQHRSLSRTNPGRENISGDTQQIVERFSFGCGTVEQTFKCRIGDLAKLRQQDQDLDTPIKPTSAPARRPLPALRPLSLLLLSTHRD</sequence>